<dbReference type="Proteomes" id="UP000077051">
    <property type="component" value="Unassembled WGS sequence"/>
</dbReference>
<dbReference type="Pfam" id="PF12937">
    <property type="entry name" value="F-box-like"/>
    <property type="match status" value="1"/>
</dbReference>
<dbReference type="PROSITE" id="PS50181">
    <property type="entry name" value="FBOX"/>
    <property type="match status" value="1"/>
</dbReference>
<dbReference type="SUPFAM" id="SSF81383">
    <property type="entry name" value="F-box domain"/>
    <property type="match status" value="1"/>
</dbReference>
<dbReference type="OrthoDB" id="3219396at2759"/>
<dbReference type="GO" id="GO:0031146">
    <property type="term" value="P:SCF-dependent proteasomal ubiquitin-dependent protein catabolic process"/>
    <property type="evidence" value="ECO:0007669"/>
    <property type="project" value="TreeGrafter"/>
</dbReference>
<comment type="caution">
    <text evidence="3">The sequence shown here is derived from an EMBL/GenBank/DDBJ whole genome shotgun (WGS) entry which is preliminary data.</text>
</comment>
<accession>A0A162QT77</accession>
<evidence type="ECO:0000313" key="3">
    <source>
        <dbReference type="EMBL" id="OAD05480.1"/>
    </source>
</evidence>
<feature type="region of interest" description="Disordered" evidence="1">
    <location>
        <begin position="301"/>
        <end position="320"/>
    </location>
</feature>
<dbReference type="InterPro" id="IPR036047">
    <property type="entry name" value="F-box-like_dom_sf"/>
</dbReference>
<dbReference type="Gene3D" id="3.80.10.10">
    <property type="entry name" value="Ribonuclease Inhibitor"/>
    <property type="match status" value="1"/>
</dbReference>
<reference evidence="3 4" key="1">
    <citation type="submission" date="2015-06" db="EMBL/GenBank/DDBJ databases">
        <title>Expansion of signal transduction pathways in fungi by whole-genome duplication.</title>
        <authorList>
            <consortium name="DOE Joint Genome Institute"/>
            <person name="Corrochano L.M."/>
            <person name="Kuo A."/>
            <person name="Marcet-Houben M."/>
            <person name="Polaino S."/>
            <person name="Salamov A."/>
            <person name="Villalobos J.M."/>
            <person name="Alvarez M.I."/>
            <person name="Avalos J."/>
            <person name="Benito E.P."/>
            <person name="Benoit I."/>
            <person name="Burger G."/>
            <person name="Camino L.P."/>
            <person name="Canovas D."/>
            <person name="Cerda-Olmedo E."/>
            <person name="Cheng J.-F."/>
            <person name="Dominguez A."/>
            <person name="Elias M."/>
            <person name="Eslava A.P."/>
            <person name="Glaser F."/>
            <person name="Grimwood J."/>
            <person name="Gutierrez G."/>
            <person name="Heitman J."/>
            <person name="Henrissat B."/>
            <person name="Iturriaga E.A."/>
            <person name="Lang B.F."/>
            <person name="Lavin J.L."/>
            <person name="Lee S."/>
            <person name="Li W."/>
            <person name="Lindquist E."/>
            <person name="Lopez-Garcia S."/>
            <person name="Luque E.M."/>
            <person name="Marcos A.T."/>
            <person name="Martin J."/>
            <person name="Mccluskey K."/>
            <person name="Medina H.R."/>
            <person name="Miralles-Duran A."/>
            <person name="Miyazaki A."/>
            <person name="Munoz-Torres E."/>
            <person name="Oguiza J.A."/>
            <person name="Ohm R."/>
            <person name="Olmedo M."/>
            <person name="Orejas M."/>
            <person name="Ortiz-Castellanos L."/>
            <person name="Pisabarro A.G."/>
            <person name="Rodriguez-Romero J."/>
            <person name="Ruiz-Herrera J."/>
            <person name="Ruiz-Vazquez R."/>
            <person name="Sanz C."/>
            <person name="Schackwitz W."/>
            <person name="Schmutz J."/>
            <person name="Shahriari M."/>
            <person name="Shelest E."/>
            <person name="Silva-Franco F."/>
            <person name="Soanes D."/>
            <person name="Syed K."/>
            <person name="Tagua V.G."/>
            <person name="Talbot N.J."/>
            <person name="Thon M."/>
            <person name="De Vries R.P."/>
            <person name="Wiebenga A."/>
            <person name="Yadav J.S."/>
            <person name="Braun E.L."/>
            <person name="Baker S."/>
            <person name="Garre V."/>
            <person name="Horwitz B."/>
            <person name="Torres-Martinez S."/>
            <person name="Idnurm A."/>
            <person name="Herrera-Estrella A."/>
            <person name="Gabaldon T."/>
            <person name="Grigoriev I.V."/>
        </authorList>
    </citation>
    <scope>NUCLEOTIDE SEQUENCE [LARGE SCALE GENOMIC DNA]</scope>
    <source>
        <strain evidence="3 4">CBS 277.49</strain>
    </source>
</reference>
<proteinExistence type="predicted"/>
<dbReference type="Gene3D" id="1.20.1280.50">
    <property type="match status" value="1"/>
</dbReference>
<dbReference type="PANTHER" id="PTHR16134">
    <property type="entry name" value="F-BOX/TPR REPEAT PROTEIN POF3"/>
    <property type="match status" value="1"/>
</dbReference>
<protein>
    <recommendedName>
        <fullName evidence="2">F-box domain-containing protein</fullName>
    </recommendedName>
</protein>
<dbReference type="InterPro" id="IPR001810">
    <property type="entry name" value="F-box_dom"/>
</dbReference>
<evidence type="ECO:0000259" key="2">
    <source>
        <dbReference type="PROSITE" id="PS50181"/>
    </source>
</evidence>
<dbReference type="VEuPathDB" id="FungiDB:MUCCIDRAFT_109343"/>
<dbReference type="AlphaFoldDB" id="A0A162QT77"/>
<dbReference type="GO" id="GO:0019005">
    <property type="term" value="C:SCF ubiquitin ligase complex"/>
    <property type="evidence" value="ECO:0007669"/>
    <property type="project" value="TreeGrafter"/>
</dbReference>
<keyword evidence="4" id="KW-1185">Reference proteome</keyword>
<dbReference type="InterPro" id="IPR032675">
    <property type="entry name" value="LRR_dom_sf"/>
</dbReference>
<gene>
    <name evidence="3" type="ORF">MUCCIDRAFT_109343</name>
</gene>
<evidence type="ECO:0000313" key="4">
    <source>
        <dbReference type="Proteomes" id="UP000077051"/>
    </source>
</evidence>
<dbReference type="PANTHER" id="PTHR16134:SF148">
    <property type="entry name" value="S-PHASE KINASE-ASSOCIATED PROTEIN 2, ISOFORM A"/>
    <property type="match status" value="1"/>
</dbReference>
<evidence type="ECO:0000256" key="1">
    <source>
        <dbReference type="SAM" id="MobiDB-lite"/>
    </source>
</evidence>
<dbReference type="SMART" id="SM00256">
    <property type="entry name" value="FBOX"/>
    <property type="match status" value="1"/>
</dbReference>
<sequence length="449" mass="51222">MNLPDTILLDIFSYIPLPERWLVASVCKQWYGVCHDPYLYRDVQLDNLEYRTLVLALHKLVGVASRVKSITINGCYSRFIQDTIVPVHFSNRAHNTGPMLFSHLTALQPHRRRDEYLKHNFALHDEFSDMFTQLLCNNTSTLTSLTVQNCSLDLEMTELFCSIACHAHALESLTYKDNHDKGIHSSGLLQAIVTACPRMRHFHGSHSGMDDAVLLTIARHWVSLESLTLCSLKSRDVLSHAEIISDGRQLTGSSPTGRISGHALWQLLEKCQHLERLELYDLACISNRELAAFHALQTRAMQKDKRQQQQQQQEQQGTVASVKRFTPYDIPKSIFTHKRRDTAPRAIPGSSIRQLTITKYMTTPLSKPGFESLLKLFPNLNRLEYETNFHTFDNLFEGITRDMFDAECLAVKEWCDAHKGRLEYIGRWNADMTAEQRLMAGMASVSEGA</sequence>
<name>A0A162QT77_MUCCL</name>
<feature type="domain" description="F-box" evidence="2">
    <location>
        <begin position="1"/>
        <end position="43"/>
    </location>
</feature>
<dbReference type="EMBL" id="AMYB01000003">
    <property type="protein sequence ID" value="OAD05480.1"/>
    <property type="molecule type" value="Genomic_DNA"/>
</dbReference>
<organism evidence="3 4">
    <name type="scientific">Mucor lusitanicus CBS 277.49</name>
    <dbReference type="NCBI Taxonomy" id="747725"/>
    <lineage>
        <taxon>Eukaryota</taxon>
        <taxon>Fungi</taxon>
        <taxon>Fungi incertae sedis</taxon>
        <taxon>Mucoromycota</taxon>
        <taxon>Mucoromycotina</taxon>
        <taxon>Mucoromycetes</taxon>
        <taxon>Mucorales</taxon>
        <taxon>Mucorineae</taxon>
        <taxon>Mucoraceae</taxon>
        <taxon>Mucor</taxon>
    </lineage>
</organism>
<dbReference type="STRING" id="747725.A0A162QT77"/>
<dbReference type="SUPFAM" id="SSF52047">
    <property type="entry name" value="RNI-like"/>
    <property type="match status" value="1"/>
</dbReference>